<comment type="caution">
    <text evidence="1">The sequence shown here is derived from an EMBL/GenBank/DDBJ whole genome shotgun (WGS) entry which is preliminary data.</text>
</comment>
<keyword evidence="2" id="KW-1185">Reference proteome</keyword>
<evidence type="ECO:0000313" key="2">
    <source>
        <dbReference type="Proteomes" id="UP000556700"/>
    </source>
</evidence>
<dbReference type="PROSITE" id="PS51257">
    <property type="entry name" value="PROKAR_LIPOPROTEIN"/>
    <property type="match status" value="1"/>
</dbReference>
<name>A0A6V6YXJ6_9FLAO</name>
<protein>
    <recommendedName>
        <fullName evidence="3">Lipocalin-like domain-containing protein</fullName>
    </recommendedName>
</protein>
<gene>
    <name evidence="1" type="ORF">FLACHUCJ7_01769</name>
</gene>
<dbReference type="RefSeq" id="WP_031455725.1">
    <property type="nucleotide sequence ID" value="NZ_CAIJDO010000124.1"/>
</dbReference>
<dbReference type="AlphaFoldDB" id="A0A6V6YXJ6"/>
<organism evidence="1 2">
    <name type="scientific">Flavobacterium chungangense</name>
    <dbReference type="NCBI Taxonomy" id="554283"/>
    <lineage>
        <taxon>Bacteria</taxon>
        <taxon>Pseudomonadati</taxon>
        <taxon>Bacteroidota</taxon>
        <taxon>Flavobacteriia</taxon>
        <taxon>Flavobacteriales</taxon>
        <taxon>Flavobacteriaceae</taxon>
        <taxon>Flavobacterium</taxon>
    </lineage>
</organism>
<sequence length="138" mass="15588">MKKFTILLIFAALISCSNDDNNVSSKNDLNGKWNWIITSGGFGGGVQTPETTKQTRVIQFSDNTLRTYINGNLFQTQKFTIQTKPSVFGGNRKVIVINKESLLNNEVSIDHSFNIIGKKLYLRQECVDCSTSEYERIK</sequence>
<evidence type="ECO:0000313" key="1">
    <source>
        <dbReference type="EMBL" id="CAD0004155.1"/>
    </source>
</evidence>
<reference evidence="1 2" key="1">
    <citation type="submission" date="2020-06" db="EMBL/GenBank/DDBJ databases">
        <authorList>
            <person name="Criscuolo A."/>
        </authorList>
    </citation>
    <scope>NUCLEOTIDE SEQUENCE [LARGE SCALE GENOMIC DNA]</scope>
    <source>
        <strain evidence="2">CIP 110025</strain>
    </source>
</reference>
<proteinExistence type="predicted"/>
<dbReference type="EMBL" id="CAIJDO010000124">
    <property type="protein sequence ID" value="CAD0004155.1"/>
    <property type="molecule type" value="Genomic_DNA"/>
</dbReference>
<accession>A0A6V6YXJ6</accession>
<dbReference type="Proteomes" id="UP000556700">
    <property type="component" value="Unassembled WGS sequence"/>
</dbReference>
<evidence type="ECO:0008006" key="3">
    <source>
        <dbReference type="Google" id="ProtNLM"/>
    </source>
</evidence>